<feature type="transmembrane region" description="Helical" evidence="2">
    <location>
        <begin position="117"/>
        <end position="140"/>
    </location>
</feature>
<dbReference type="AlphaFoldDB" id="X1ZAM3"/>
<dbReference type="PANTHER" id="PTHR18945">
    <property type="entry name" value="NEUROTRANSMITTER GATED ION CHANNEL"/>
    <property type="match status" value="1"/>
</dbReference>
<dbReference type="InterPro" id="IPR036734">
    <property type="entry name" value="Neur_chan_lig-bd_sf"/>
</dbReference>
<evidence type="ECO:0000256" key="2">
    <source>
        <dbReference type="SAM" id="Phobius"/>
    </source>
</evidence>
<feature type="domain" description="Neurotransmitter-gated ion-channel transmembrane" evidence="3">
    <location>
        <begin position="63"/>
        <end position="314"/>
    </location>
</feature>
<dbReference type="Gene3D" id="1.20.58.390">
    <property type="entry name" value="Neurotransmitter-gated ion-channel transmembrane domain"/>
    <property type="match status" value="2"/>
</dbReference>
<name>X1ZAM3_CAPTE</name>
<accession>X1ZAM3</accession>
<dbReference type="SUPFAM" id="SSF90112">
    <property type="entry name" value="Neurotransmitter-gated ion-channel transmembrane pore"/>
    <property type="match status" value="1"/>
</dbReference>
<organism evidence="4 5">
    <name type="scientific">Capitella teleta</name>
    <name type="common">Polychaete worm</name>
    <dbReference type="NCBI Taxonomy" id="283909"/>
    <lineage>
        <taxon>Eukaryota</taxon>
        <taxon>Metazoa</taxon>
        <taxon>Spiralia</taxon>
        <taxon>Lophotrochozoa</taxon>
        <taxon>Annelida</taxon>
        <taxon>Polychaeta</taxon>
        <taxon>Sedentaria</taxon>
        <taxon>Scolecida</taxon>
        <taxon>Capitellidae</taxon>
        <taxon>Capitella</taxon>
    </lineage>
</organism>
<keyword evidence="2" id="KW-1133">Transmembrane helix</keyword>
<dbReference type="OrthoDB" id="5975154at2759"/>
<dbReference type="GO" id="GO:0004888">
    <property type="term" value="F:transmembrane signaling receptor activity"/>
    <property type="evidence" value="ECO:0007669"/>
    <property type="project" value="InterPro"/>
</dbReference>
<dbReference type="InterPro" id="IPR036719">
    <property type="entry name" value="Neuro-gated_channel_TM_sf"/>
</dbReference>
<dbReference type="GO" id="GO:0016020">
    <property type="term" value="C:membrane"/>
    <property type="evidence" value="ECO:0007669"/>
    <property type="project" value="UniProtKB-SubCell"/>
</dbReference>
<dbReference type="EnsemblMetazoa" id="CapteT166277">
    <property type="protein sequence ID" value="CapteP166277"/>
    <property type="gene ID" value="CapteG166277"/>
</dbReference>
<dbReference type="Pfam" id="PF02932">
    <property type="entry name" value="Neur_chan_memb"/>
    <property type="match status" value="1"/>
</dbReference>
<keyword evidence="2" id="KW-0812">Transmembrane</keyword>
<dbReference type="GO" id="GO:0005230">
    <property type="term" value="F:extracellular ligand-gated monoatomic ion channel activity"/>
    <property type="evidence" value="ECO:0007669"/>
    <property type="project" value="InterPro"/>
</dbReference>
<dbReference type="InterPro" id="IPR038050">
    <property type="entry name" value="Neuro_actylchol_rec"/>
</dbReference>
<feature type="transmembrane region" description="Helical" evidence="2">
    <location>
        <begin position="57"/>
        <end position="80"/>
    </location>
</feature>
<keyword evidence="2" id="KW-0472">Membrane</keyword>
<sequence length="331" mass="37550">MLLNGSDVIGLDVFKKHGEWEIVNTKSFNTNQYFDSDPGIPFPTVKFVFYLKRKPKFYLINVVAPCILMSVLASLVFYLPPESGEKVSLGITVLLSFSVFLLLIAENVPKTSDCVPLIGIYLTMVMVMTGCSIVISVIVLDLHHHEAFSPVPVWLKRIVFSCMARMLCMHTPYTDAGHQSGSMHIGQTRFNRNSTRSYGNHGTLLSAGLTTDDEESVNLQQTTTQQTQQQQDNVDGMNNVVKGFYDELEALMAPRRKKPILEEMLQHLRDITNKMRKNIKKDHIKSEWKLVAKVLDRFLLILFLVSVSAFTLYILYIYPRIMMPPVNDIGP</sequence>
<evidence type="ECO:0000259" key="3">
    <source>
        <dbReference type="Pfam" id="PF02932"/>
    </source>
</evidence>
<reference evidence="5" key="1">
    <citation type="submission" date="2012-12" db="EMBL/GenBank/DDBJ databases">
        <authorList>
            <person name="Hellsten U."/>
            <person name="Grimwood J."/>
            <person name="Chapman J.A."/>
            <person name="Shapiro H."/>
            <person name="Aerts A."/>
            <person name="Otillar R.P."/>
            <person name="Terry A.Y."/>
            <person name="Boore J.L."/>
            <person name="Simakov O."/>
            <person name="Marletaz F."/>
            <person name="Cho S.-J."/>
            <person name="Edsinger-Gonzales E."/>
            <person name="Havlak P."/>
            <person name="Kuo D.-H."/>
            <person name="Larsson T."/>
            <person name="Lv J."/>
            <person name="Arendt D."/>
            <person name="Savage R."/>
            <person name="Osoegawa K."/>
            <person name="de Jong P."/>
            <person name="Lindberg D.R."/>
            <person name="Seaver E.C."/>
            <person name="Weisblat D.A."/>
            <person name="Putnam N.H."/>
            <person name="Grigoriev I.V."/>
            <person name="Rokhsar D.S."/>
        </authorList>
    </citation>
    <scope>NUCLEOTIDE SEQUENCE</scope>
    <source>
        <strain evidence="5">I ESC-2004</strain>
    </source>
</reference>
<dbReference type="HOGENOM" id="CLU_018074_1_4_1"/>
<dbReference type="EMBL" id="AMQN01000440">
    <property type="status" value="NOT_ANNOTATED_CDS"/>
    <property type="molecule type" value="Genomic_DNA"/>
</dbReference>
<dbReference type="Proteomes" id="UP000014760">
    <property type="component" value="Unassembled WGS sequence"/>
</dbReference>
<evidence type="ECO:0000313" key="4">
    <source>
        <dbReference type="EnsemblMetazoa" id="CapteP166277"/>
    </source>
</evidence>
<dbReference type="InterPro" id="IPR006201">
    <property type="entry name" value="Neur_channel"/>
</dbReference>
<reference evidence="4" key="3">
    <citation type="submission" date="2015-06" db="UniProtKB">
        <authorList>
            <consortium name="EnsemblMetazoa"/>
        </authorList>
    </citation>
    <scope>IDENTIFICATION</scope>
</reference>
<proteinExistence type="predicted"/>
<keyword evidence="5" id="KW-1185">Reference proteome</keyword>
<reference evidence="5" key="2">
    <citation type="journal article" date="2013" name="Nature">
        <title>Insights into bilaterian evolution from three spiralian genomes.</title>
        <authorList>
            <person name="Simakov O."/>
            <person name="Marletaz F."/>
            <person name="Cho S.J."/>
            <person name="Edsinger-Gonzales E."/>
            <person name="Havlak P."/>
            <person name="Hellsten U."/>
            <person name="Kuo D.H."/>
            <person name="Larsson T."/>
            <person name="Lv J."/>
            <person name="Arendt D."/>
            <person name="Savage R."/>
            <person name="Osoegawa K."/>
            <person name="de Jong P."/>
            <person name="Grimwood J."/>
            <person name="Chapman J.A."/>
            <person name="Shapiro H."/>
            <person name="Aerts A."/>
            <person name="Otillar R.P."/>
            <person name="Terry A.Y."/>
            <person name="Boore J.L."/>
            <person name="Grigoriev I.V."/>
            <person name="Lindberg D.R."/>
            <person name="Seaver E.C."/>
            <person name="Weisblat D.A."/>
            <person name="Putnam N.H."/>
            <person name="Rokhsar D.S."/>
        </authorList>
    </citation>
    <scope>NUCLEOTIDE SEQUENCE</scope>
    <source>
        <strain evidence="5">I ESC-2004</strain>
    </source>
</reference>
<dbReference type="InterPro" id="IPR006029">
    <property type="entry name" value="Neurotrans-gated_channel_TM"/>
</dbReference>
<dbReference type="CDD" id="cd19051">
    <property type="entry name" value="LGIC_TM_cation"/>
    <property type="match status" value="1"/>
</dbReference>
<dbReference type="FunFam" id="1.20.58.390:FF:000073">
    <property type="entry name" value="Neuronal acetylcholine receptor subunit alpha-9-II"/>
    <property type="match status" value="1"/>
</dbReference>
<evidence type="ECO:0000256" key="1">
    <source>
        <dbReference type="ARBA" id="ARBA00004141"/>
    </source>
</evidence>
<feature type="transmembrane region" description="Helical" evidence="2">
    <location>
        <begin position="87"/>
        <end position="105"/>
    </location>
</feature>
<feature type="transmembrane region" description="Helical" evidence="2">
    <location>
        <begin position="298"/>
        <end position="318"/>
    </location>
</feature>
<dbReference type="Gene3D" id="2.70.170.10">
    <property type="entry name" value="Neurotransmitter-gated ion-channel ligand-binding domain"/>
    <property type="match status" value="1"/>
</dbReference>
<evidence type="ECO:0000313" key="5">
    <source>
        <dbReference type="Proteomes" id="UP000014760"/>
    </source>
</evidence>
<dbReference type="OMA" id="DYCCENG"/>
<protein>
    <recommendedName>
        <fullName evidence="3">Neurotransmitter-gated ion-channel transmembrane domain-containing protein</fullName>
    </recommendedName>
</protein>
<comment type="subcellular location">
    <subcellularLocation>
        <location evidence="1">Membrane</location>
        <topology evidence="1">Multi-pass membrane protein</topology>
    </subcellularLocation>
</comment>